<comment type="caution">
    <text evidence="2">The sequence shown here is derived from an EMBL/GenBank/DDBJ whole genome shotgun (WGS) entry which is preliminary data.</text>
</comment>
<dbReference type="SUPFAM" id="SSF52141">
    <property type="entry name" value="Uracil-DNA glycosylase-like"/>
    <property type="match status" value="1"/>
</dbReference>
<evidence type="ECO:0000313" key="2">
    <source>
        <dbReference type="EMBL" id="MDO5457333.1"/>
    </source>
</evidence>
<gene>
    <name evidence="2" type="ORF">Q4F26_03225</name>
</gene>
<dbReference type="Gene3D" id="3.40.470.10">
    <property type="entry name" value="Uracil-DNA glycosylase-like domain"/>
    <property type="match status" value="1"/>
</dbReference>
<evidence type="ECO:0000259" key="1">
    <source>
        <dbReference type="SMART" id="SM00986"/>
    </source>
</evidence>
<protein>
    <submittedName>
        <fullName evidence="2">Uracil-DNA glycosylase family protein</fullName>
    </submittedName>
</protein>
<dbReference type="InterPro" id="IPR036895">
    <property type="entry name" value="Uracil-DNA_glycosylase-like_sf"/>
</dbReference>
<dbReference type="SMART" id="SM00986">
    <property type="entry name" value="UDG"/>
    <property type="match status" value="1"/>
</dbReference>
<dbReference type="EMBL" id="JAUNQW010000009">
    <property type="protein sequence ID" value="MDO5457333.1"/>
    <property type="molecule type" value="Genomic_DNA"/>
</dbReference>
<dbReference type="InterPro" id="IPR047124">
    <property type="entry name" value="HI_0220.2"/>
</dbReference>
<dbReference type="PANTHER" id="PTHR42160">
    <property type="entry name" value="URACIL-DNA GLYCOSYLASE SUPERFAMILY PROTEIN"/>
    <property type="match status" value="1"/>
</dbReference>
<dbReference type="InterPro" id="IPR005122">
    <property type="entry name" value="Uracil-DNA_glycosylase-like"/>
</dbReference>
<name>A0AA43UCB8_9LACT</name>
<sequence length="196" mass="22817">MSESIEDIIQEMMDDPDNKEFKDLGWRPVIQVPSTARILIASQAPGKKAQESNKPFYDPSGKLLREWMGVSEEVFYESGLFGIVPMDYFFPGKANHGDNPPRKSFADKWNDRILATMPDLELIIIVGNYAMKYYLGKEMERNLTETVRNYKQYLPAYFPLVHPSPLNIGWRRRNPWFEEDVVPDLKSRVQKILKNN</sequence>
<dbReference type="Pfam" id="PF03167">
    <property type="entry name" value="UDG"/>
    <property type="match status" value="1"/>
</dbReference>
<keyword evidence="3" id="KW-1185">Reference proteome</keyword>
<accession>A0AA43UCB8</accession>
<organism evidence="2 3">
    <name type="scientific">Atopococcus tabaci</name>
    <dbReference type="NCBI Taxonomy" id="269774"/>
    <lineage>
        <taxon>Bacteria</taxon>
        <taxon>Bacillati</taxon>
        <taxon>Bacillota</taxon>
        <taxon>Bacilli</taxon>
        <taxon>Lactobacillales</taxon>
        <taxon>Carnobacteriaceae</taxon>
        <taxon>Atopococcus</taxon>
    </lineage>
</organism>
<dbReference type="AlphaFoldDB" id="A0AA43UCB8"/>
<feature type="domain" description="Uracil-DNA glycosylase-like" evidence="1">
    <location>
        <begin position="29"/>
        <end position="186"/>
    </location>
</feature>
<dbReference type="CDD" id="cd10033">
    <property type="entry name" value="UDG_like"/>
    <property type="match status" value="1"/>
</dbReference>
<evidence type="ECO:0000313" key="3">
    <source>
        <dbReference type="Proteomes" id="UP001171751"/>
    </source>
</evidence>
<dbReference type="PANTHER" id="PTHR42160:SF1">
    <property type="entry name" value="URACIL-DNA GLYCOSYLASE SUPERFAMILY PROTEIN"/>
    <property type="match status" value="1"/>
</dbReference>
<reference evidence="2" key="1">
    <citation type="submission" date="2023-07" db="EMBL/GenBank/DDBJ databases">
        <title>Between Cages and Wild: Unraveling the Impact of Captivity on Animal Microbiomes and Antimicrobial Resistance.</title>
        <authorList>
            <person name="Schmartz G.P."/>
            <person name="Rehner J."/>
            <person name="Schuff M.J."/>
            <person name="Becker S.L."/>
            <person name="Kravczyk M."/>
            <person name="Gurevich A."/>
            <person name="Francke R."/>
            <person name="Mueller R."/>
            <person name="Keller V."/>
            <person name="Keller A."/>
        </authorList>
    </citation>
    <scope>NUCLEOTIDE SEQUENCE</scope>
    <source>
        <strain evidence="2">S39M_St_73</strain>
    </source>
</reference>
<proteinExistence type="predicted"/>
<dbReference type="SMART" id="SM00987">
    <property type="entry name" value="UreE_C"/>
    <property type="match status" value="1"/>
</dbReference>
<dbReference type="Proteomes" id="UP001171751">
    <property type="component" value="Unassembled WGS sequence"/>
</dbReference>